<evidence type="ECO:0000313" key="3">
    <source>
        <dbReference type="Proteomes" id="UP001243195"/>
    </source>
</evidence>
<accession>A0AAW8JJE6</accession>
<dbReference type="Proteomes" id="UP001243195">
    <property type="component" value="Unassembled WGS sequence"/>
</dbReference>
<feature type="transmembrane region" description="Helical" evidence="1">
    <location>
        <begin position="108"/>
        <end position="130"/>
    </location>
</feature>
<comment type="caution">
    <text evidence="2">The sequence shown here is derived from an EMBL/GenBank/DDBJ whole genome shotgun (WGS) entry which is preliminary data.</text>
</comment>
<name>A0AAW8JJE6_9GAMM</name>
<keyword evidence="1" id="KW-0812">Transmembrane</keyword>
<protein>
    <submittedName>
        <fullName evidence="2">Uncharacterized protein</fullName>
    </submittedName>
</protein>
<dbReference type="AlphaFoldDB" id="A0AAW8JJE6"/>
<proteinExistence type="predicted"/>
<sequence>MKIWDPIKKKEIDENINISSSIRLDINSSYNFLAKVALSAGFYVYGHLFRTSVNLAELRSIMNYDFKTNHDKSSLQKLETRFDDRFKQDNNPDLQVYRIFCELQSDSTIVGFIPGDGCLAIFVSVLGIYIGLINVPADTTNFPFLDEHDLGHIIQIVNGNLLTFSLREAMLLMKKQLFSA</sequence>
<organism evidence="2 3">
    <name type="scientific">Acinetobacter gerneri</name>
    <dbReference type="NCBI Taxonomy" id="202952"/>
    <lineage>
        <taxon>Bacteria</taxon>
        <taxon>Pseudomonadati</taxon>
        <taxon>Pseudomonadota</taxon>
        <taxon>Gammaproteobacteria</taxon>
        <taxon>Moraxellales</taxon>
        <taxon>Moraxellaceae</taxon>
        <taxon>Acinetobacter</taxon>
    </lineage>
</organism>
<dbReference type="EMBL" id="JAVIDA010000015">
    <property type="protein sequence ID" value="MDQ9072152.1"/>
    <property type="molecule type" value="Genomic_DNA"/>
</dbReference>
<keyword evidence="1" id="KW-1133">Transmembrane helix</keyword>
<evidence type="ECO:0000313" key="2">
    <source>
        <dbReference type="EMBL" id="MDQ9072152.1"/>
    </source>
</evidence>
<gene>
    <name evidence="2" type="ORF">RFH51_11845</name>
</gene>
<evidence type="ECO:0000256" key="1">
    <source>
        <dbReference type="SAM" id="Phobius"/>
    </source>
</evidence>
<keyword evidence="1" id="KW-0472">Membrane</keyword>
<reference evidence="2" key="1">
    <citation type="submission" date="2023-08" db="EMBL/GenBank/DDBJ databases">
        <title>Emergence of clinically-relevant ST2 carbapenem-resistant Acinetobacter baumannii strains in hospital sewages in Zhejiang, East of China.</title>
        <authorList>
            <person name="Kaichao C."/>
            <person name="Zhang R."/>
        </authorList>
    </citation>
    <scope>NUCLEOTIDE SEQUENCE</scope>
    <source>
        <strain evidence="2">M-SY-60</strain>
    </source>
</reference>
<dbReference type="RefSeq" id="WP_308956592.1">
    <property type="nucleotide sequence ID" value="NZ_JAVICY010000018.1"/>
</dbReference>